<dbReference type="Gene3D" id="3.20.20.60">
    <property type="entry name" value="Phosphoenolpyruvate-binding domains"/>
    <property type="match status" value="1"/>
</dbReference>
<dbReference type="GO" id="GO:0003824">
    <property type="term" value="F:catalytic activity"/>
    <property type="evidence" value="ECO:0007669"/>
    <property type="project" value="InterPro"/>
</dbReference>
<reference evidence="5 6" key="1">
    <citation type="journal article" date="2014" name="Nature">
        <title>An environmental bacterial taxon with a large and distinct metabolic repertoire.</title>
        <authorList>
            <person name="Wilson M.C."/>
            <person name="Mori T."/>
            <person name="Ruckert C."/>
            <person name="Uria A.R."/>
            <person name="Helf M.J."/>
            <person name="Takada K."/>
            <person name="Gernert C."/>
            <person name="Steffens U.A."/>
            <person name="Heycke N."/>
            <person name="Schmitt S."/>
            <person name="Rinke C."/>
            <person name="Helfrich E.J."/>
            <person name="Brachmann A.O."/>
            <person name="Gurgui C."/>
            <person name="Wakimoto T."/>
            <person name="Kracht M."/>
            <person name="Crusemann M."/>
            <person name="Hentschel U."/>
            <person name="Abe I."/>
            <person name="Matsunaga S."/>
            <person name="Kalinowski J."/>
            <person name="Takeyama H."/>
            <person name="Piel J."/>
        </authorList>
    </citation>
    <scope>NUCLEOTIDE SEQUENCE [LARGE SCALE GENOMIC DNA]</scope>
    <source>
        <strain evidence="6">TSY2</strain>
    </source>
</reference>
<dbReference type="InterPro" id="IPR005000">
    <property type="entry name" value="Aldolase/citrate-lyase_domain"/>
</dbReference>
<dbReference type="InterPro" id="IPR040442">
    <property type="entry name" value="Pyrv_kinase-like_dom_sf"/>
</dbReference>
<gene>
    <name evidence="5" type="ORF">ETSY2_53885</name>
</gene>
<evidence type="ECO:0000256" key="2">
    <source>
        <dbReference type="ARBA" id="ARBA00022723"/>
    </source>
</evidence>
<comment type="cofactor">
    <cofactor evidence="1">
        <name>Mg(2+)</name>
        <dbReference type="ChEBI" id="CHEBI:18420"/>
    </cofactor>
</comment>
<dbReference type="HOGENOM" id="CLU_1735230_0_0_7"/>
<evidence type="ECO:0000313" key="5">
    <source>
        <dbReference type="EMBL" id="ETW92282.1"/>
    </source>
</evidence>
<dbReference type="PANTHER" id="PTHR32308">
    <property type="entry name" value="LYASE BETA SUBUNIT, PUTATIVE (AFU_ORTHOLOGUE AFUA_4G13030)-RELATED"/>
    <property type="match status" value="1"/>
</dbReference>
<proteinExistence type="predicted"/>
<feature type="domain" description="HpcH/HpaI aldolase/citrate lyase" evidence="4">
    <location>
        <begin position="5"/>
        <end position="126"/>
    </location>
</feature>
<dbReference type="InterPro" id="IPR015813">
    <property type="entry name" value="Pyrv/PenolPyrv_kinase-like_dom"/>
</dbReference>
<evidence type="ECO:0000256" key="3">
    <source>
        <dbReference type="ARBA" id="ARBA00022842"/>
    </source>
</evidence>
<evidence type="ECO:0000256" key="1">
    <source>
        <dbReference type="ARBA" id="ARBA00001946"/>
    </source>
</evidence>
<comment type="caution">
    <text evidence="5">The sequence shown here is derived from an EMBL/GenBank/DDBJ whole genome shotgun (WGS) entry which is preliminary data.</text>
</comment>
<sequence>MAVLRSLLFVPGNQGRMLEKAMGSRPDALVPDLEDSVPVDEKVNAREVTASYLPQLAQAGPLVIPRVNSLDTGLTEAELTAVVGPHIYGVSVGKIYTPQDVLTISGMIDRLEEQAGVPVGQTKLVLWRARSHLSGQASSRARCEVAIRFNR</sequence>
<dbReference type="EMBL" id="AZHX01002980">
    <property type="protein sequence ID" value="ETW92282.1"/>
    <property type="molecule type" value="Genomic_DNA"/>
</dbReference>
<dbReference type="GO" id="GO:0000287">
    <property type="term" value="F:magnesium ion binding"/>
    <property type="evidence" value="ECO:0007669"/>
    <property type="project" value="TreeGrafter"/>
</dbReference>
<evidence type="ECO:0000259" key="4">
    <source>
        <dbReference type="Pfam" id="PF03328"/>
    </source>
</evidence>
<dbReference type="PANTHER" id="PTHR32308:SF0">
    <property type="entry name" value="HPCH_HPAI ALDOLASE_CITRATE LYASE DOMAIN-CONTAINING PROTEIN"/>
    <property type="match status" value="1"/>
</dbReference>
<name>W4L2P9_9BACT</name>
<evidence type="ECO:0000313" key="6">
    <source>
        <dbReference type="Proteomes" id="UP000019140"/>
    </source>
</evidence>
<dbReference type="AlphaFoldDB" id="W4L2P9"/>
<organism evidence="5 6">
    <name type="scientific">Candidatus Entotheonella gemina</name>
    <dbReference type="NCBI Taxonomy" id="1429439"/>
    <lineage>
        <taxon>Bacteria</taxon>
        <taxon>Pseudomonadati</taxon>
        <taxon>Nitrospinota/Tectimicrobiota group</taxon>
        <taxon>Candidatus Tectimicrobiota</taxon>
        <taxon>Candidatus Entotheonellia</taxon>
        <taxon>Candidatus Entotheonellales</taxon>
        <taxon>Candidatus Entotheonellaceae</taxon>
        <taxon>Candidatus Entotheonella</taxon>
    </lineage>
</organism>
<dbReference type="GO" id="GO:0006107">
    <property type="term" value="P:oxaloacetate metabolic process"/>
    <property type="evidence" value="ECO:0007669"/>
    <property type="project" value="TreeGrafter"/>
</dbReference>
<protein>
    <recommendedName>
        <fullName evidence="4">HpcH/HpaI aldolase/citrate lyase domain-containing protein</fullName>
    </recommendedName>
</protein>
<dbReference type="Proteomes" id="UP000019140">
    <property type="component" value="Unassembled WGS sequence"/>
</dbReference>
<dbReference type="Pfam" id="PF03328">
    <property type="entry name" value="HpcH_HpaI"/>
    <property type="match status" value="1"/>
</dbReference>
<keyword evidence="2" id="KW-0479">Metal-binding</keyword>
<accession>W4L2P9</accession>
<feature type="non-terminal residue" evidence="5">
    <location>
        <position position="151"/>
    </location>
</feature>
<keyword evidence="6" id="KW-1185">Reference proteome</keyword>
<keyword evidence="3" id="KW-0460">Magnesium</keyword>
<dbReference type="SUPFAM" id="SSF51621">
    <property type="entry name" value="Phosphoenolpyruvate/pyruvate domain"/>
    <property type="match status" value="1"/>
</dbReference>